<proteinExistence type="predicted"/>
<evidence type="ECO:0000313" key="2">
    <source>
        <dbReference type="EMBL" id="OZI76356.1"/>
    </source>
</evidence>
<evidence type="ECO:0000313" key="3">
    <source>
        <dbReference type="Proteomes" id="UP000215633"/>
    </source>
</evidence>
<gene>
    <name evidence="2" type="ORF">CAL24_14530</name>
</gene>
<comment type="caution">
    <text evidence="2">The sequence shown here is derived from an EMBL/GenBank/DDBJ whole genome shotgun (WGS) entry which is preliminary data.</text>
</comment>
<feature type="compositionally biased region" description="Low complexity" evidence="1">
    <location>
        <begin position="134"/>
        <end position="149"/>
    </location>
</feature>
<protein>
    <submittedName>
        <fullName evidence="2">Uncharacterized protein</fullName>
    </submittedName>
</protein>
<reference evidence="3" key="1">
    <citation type="submission" date="2017-05" db="EMBL/GenBank/DDBJ databases">
        <title>Complete and WGS of Bordetella genogroups.</title>
        <authorList>
            <person name="Spilker T."/>
            <person name="Lipuma J."/>
        </authorList>
    </citation>
    <scope>NUCLEOTIDE SEQUENCE [LARGE SCALE GENOMIC DNA]</scope>
    <source>
        <strain evidence="3">AU8256</strain>
    </source>
</reference>
<organism evidence="2 3">
    <name type="scientific">Bordetella genomosp. 2</name>
    <dbReference type="NCBI Taxonomy" id="1983456"/>
    <lineage>
        <taxon>Bacteria</taxon>
        <taxon>Pseudomonadati</taxon>
        <taxon>Pseudomonadota</taxon>
        <taxon>Betaproteobacteria</taxon>
        <taxon>Burkholderiales</taxon>
        <taxon>Alcaligenaceae</taxon>
        <taxon>Bordetella</taxon>
    </lineage>
</organism>
<dbReference type="RefSeq" id="WP_094807038.1">
    <property type="nucleotide sequence ID" value="NZ_NEVT01000006.1"/>
</dbReference>
<keyword evidence="3" id="KW-1185">Reference proteome</keyword>
<dbReference type="Proteomes" id="UP000215633">
    <property type="component" value="Unassembled WGS sequence"/>
</dbReference>
<feature type="compositionally biased region" description="Low complexity" evidence="1">
    <location>
        <begin position="115"/>
        <end position="124"/>
    </location>
</feature>
<sequence>MTAHHRPPHDEQDDLDLRALYRTLPSTEPGPELDAAVRATAARAAAADRRVQRQRRLWHPGWGVAASIVLASSLFLLSDFQDPEVAGLADAPPVDRELASPPRTLERPAAPPAAAPVRPEASAALRRVAPPAPQADQAAPAQPAAPAQQYSARPQLEAAPPTDSAAEADPRIERVRELLRAGEREQALAALRALQDQAPGLALPPDLQALLPRQ</sequence>
<dbReference type="EMBL" id="NEVT01000006">
    <property type="protein sequence ID" value="OZI76356.1"/>
    <property type="molecule type" value="Genomic_DNA"/>
</dbReference>
<name>A0A261VQG9_9BORD</name>
<evidence type="ECO:0000256" key="1">
    <source>
        <dbReference type="SAM" id="MobiDB-lite"/>
    </source>
</evidence>
<dbReference type="AlphaFoldDB" id="A0A261VQG9"/>
<feature type="region of interest" description="Disordered" evidence="1">
    <location>
        <begin position="86"/>
        <end position="170"/>
    </location>
</feature>
<accession>A0A261VQG9</accession>